<name>A0A8X7P5G2_BRACI</name>
<evidence type="ECO:0000256" key="2">
    <source>
        <dbReference type="ARBA" id="ARBA00007441"/>
    </source>
</evidence>
<evidence type="ECO:0000313" key="6">
    <source>
        <dbReference type="Proteomes" id="UP000886595"/>
    </source>
</evidence>
<comment type="cofactor">
    <cofactor evidence="1">
        <name>pyridoxal 5'-phosphate</name>
        <dbReference type="ChEBI" id="CHEBI:597326"/>
    </cofactor>
</comment>
<evidence type="ECO:0000256" key="3">
    <source>
        <dbReference type="ARBA" id="ARBA00022898"/>
    </source>
</evidence>
<dbReference type="Gene3D" id="3.40.640.10">
    <property type="entry name" value="Type I PLP-dependent aspartate aminotransferase-like (Major domain)"/>
    <property type="match status" value="2"/>
</dbReference>
<keyword evidence="3" id="KW-0663">Pyridoxal phosphate</keyword>
<evidence type="ECO:0000259" key="4">
    <source>
        <dbReference type="Pfam" id="PF00155"/>
    </source>
</evidence>
<dbReference type="Proteomes" id="UP000886595">
    <property type="component" value="Unassembled WGS sequence"/>
</dbReference>
<comment type="similarity">
    <text evidence="2">Belongs to the class-I pyridoxal-phosphate-dependent aminotransferase family.</text>
</comment>
<gene>
    <name evidence="5" type="ORF">Bca52824_092926</name>
</gene>
<dbReference type="InterPro" id="IPR005958">
    <property type="entry name" value="TyrNic_aminoTrfase"/>
</dbReference>
<protein>
    <recommendedName>
        <fullName evidence="4">Aminotransferase class I/classII large domain-containing protein</fullName>
    </recommendedName>
</protein>
<dbReference type="InterPro" id="IPR015424">
    <property type="entry name" value="PyrdxlP-dep_Trfase"/>
</dbReference>
<dbReference type="Pfam" id="PF00155">
    <property type="entry name" value="Aminotran_1_2"/>
    <property type="match status" value="2"/>
</dbReference>
<dbReference type="InterPro" id="IPR015422">
    <property type="entry name" value="PyrdxlP-dep_Trfase_small"/>
</dbReference>
<evidence type="ECO:0000256" key="1">
    <source>
        <dbReference type="ARBA" id="ARBA00001933"/>
    </source>
</evidence>
<dbReference type="GO" id="GO:0006572">
    <property type="term" value="P:L-tyrosine catabolic process"/>
    <property type="evidence" value="ECO:0007669"/>
    <property type="project" value="TreeGrafter"/>
</dbReference>
<dbReference type="PANTHER" id="PTHR45744">
    <property type="entry name" value="TYROSINE AMINOTRANSFERASE"/>
    <property type="match status" value="1"/>
</dbReference>
<feature type="domain" description="Aminotransferase class I/classII large" evidence="4">
    <location>
        <begin position="468"/>
        <end position="816"/>
    </location>
</feature>
<dbReference type="GO" id="GO:0005829">
    <property type="term" value="C:cytosol"/>
    <property type="evidence" value="ECO:0007669"/>
    <property type="project" value="TreeGrafter"/>
</dbReference>
<reference evidence="5 6" key="1">
    <citation type="submission" date="2020-02" db="EMBL/GenBank/DDBJ databases">
        <authorList>
            <person name="Ma Q."/>
            <person name="Huang Y."/>
            <person name="Song X."/>
            <person name="Pei D."/>
        </authorList>
    </citation>
    <scope>NUCLEOTIDE SEQUENCE [LARGE SCALE GENOMIC DNA]</scope>
    <source>
        <strain evidence="5">Sxm20200214</strain>
        <tissue evidence="5">Leaf</tissue>
    </source>
</reference>
<accession>A0A8X7P5G2</accession>
<dbReference type="AlphaFoldDB" id="A0A8X7P5G2"/>
<organism evidence="5 6">
    <name type="scientific">Brassica carinata</name>
    <name type="common">Ethiopian mustard</name>
    <name type="synonym">Abyssinian cabbage</name>
    <dbReference type="NCBI Taxonomy" id="52824"/>
    <lineage>
        <taxon>Eukaryota</taxon>
        <taxon>Viridiplantae</taxon>
        <taxon>Streptophyta</taxon>
        <taxon>Embryophyta</taxon>
        <taxon>Tracheophyta</taxon>
        <taxon>Spermatophyta</taxon>
        <taxon>Magnoliopsida</taxon>
        <taxon>eudicotyledons</taxon>
        <taxon>Gunneridae</taxon>
        <taxon>Pentapetalae</taxon>
        <taxon>rosids</taxon>
        <taxon>malvids</taxon>
        <taxon>Brassicales</taxon>
        <taxon>Brassicaceae</taxon>
        <taxon>Brassiceae</taxon>
        <taxon>Brassica</taxon>
    </lineage>
</organism>
<keyword evidence="6" id="KW-1185">Reference proteome</keyword>
<dbReference type="InterPro" id="IPR015421">
    <property type="entry name" value="PyrdxlP-dep_Trfase_major"/>
</dbReference>
<dbReference type="GO" id="GO:0004838">
    <property type="term" value="F:L-tyrosine-2-oxoglutarate transaminase activity"/>
    <property type="evidence" value="ECO:0007669"/>
    <property type="project" value="TreeGrafter"/>
</dbReference>
<dbReference type="PANTHER" id="PTHR45744:SF30">
    <property type="entry name" value="AMINOTRANSFERASE CLASS I_CLASSII DOMAIN-CONTAINING PROTEIN"/>
    <property type="match status" value="1"/>
</dbReference>
<sequence length="865" mass="96788">MANNSCIGWKFSGCEAAKEASAASLSTYTSKLFAMCDPQGKPILPPRGETAETCHTAEKAVVNAVLCGTGNAYAPGIGLPAAKCAVAEYLNRDDIPKKLTPDDVFMTVGCKQAIELAVDILAKPKANVLLPSPGWPWDIVRCIYKKLEVRKYEFLPEKNYEIDFESVRKQVDENTFAIFIVNPHNPNGNVYSESHLKQIALLARELGILVVSDEVFRWTIFGSNPFVPMAKFSTIVPVMTLGSISKGWTVPGWRTGWAALHDLDGVFKCTKVLDAAKQFLEINSKPPTVIQAAIPTILKDTPEEFFHRRQSFLKDKVDLAYSKLTHIPSLKCYLKPEACTFLWTQLNILDFVDIKDDEDFCEKLATEENLVLLPGIAFGLRGWARHSIDMHTQTIEDAFERLKSFCDRHSGNMASNISDDWNFSGSHAARDASENHLGFYSSKIFAKCDPKGKSILPPVAETAVAEKVARTAVVQAVEKGTGNVYAPSIGLPVAKSAVAEYLNRDNLPKQLTADDVVMTVGCKQAIELAVDILAKPKANVLLPSPGWPWELARCIFRKLEVRKYEFLPEQNFEINLDSVEEKVDENTFAIFIINPHNPNGNVYSEAHLKKLAELAKKRKIMVVSDEVYRCTVFGSNPFVPMARFSDIVPVMTLGSISKGWLVPGWRTGWLALHDLDGVFERKRVLAAAKEFLGITSKPPTVIQAAIPAILKDTPKEFFDKRHSFLKVNADYAYSRVSDIDTLKCYMKPEACTFIWTELDLEKFIDIKDDKDFCEKLAAEENLVLLPGIRTAFSLSGWARHSIDMDSLTLEDAFDRLESFCTRHSKWPIPSPSPPPPLHLTFHPTIHPTIHSLFHHPFHPPFHFHR</sequence>
<dbReference type="CDD" id="cd00609">
    <property type="entry name" value="AAT_like"/>
    <property type="match status" value="2"/>
</dbReference>
<dbReference type="Gene3D" id="3.90.1150.10">
    <property type="entry name" value="Aspartate Aminotransferase, domain 1"/>
    <property type="match status" value="2"/>
</dbReference>
<dbReference type="NCBIfam" id="TIGR01265">
    <property type="entry name" value="tyr_nico_aTase"/>
    <property type="match status" value="2"/>
</dbReference>
<dbReference type="GO" id="GO:0030170">
    <property type="term" value="F:pyridoxal phosphate binding"/>
    <property type="evidence" value="ECO:0007669"/>
    <property type="project" value="InterPro"/>
</dbReference>
<dbReference type="EMBL" id="JAAMPC010000030">
    <property type="protein sequence ID" value="KAG2245215.1"/>
    <property type="molecule type" value="Genomic_DNA"/>
</dbReference>
<evidence type="ECO:0000313" key="5">
    <source>
        <dbReference type="EMBL" id="KAG2245215.1"/>
    </source>
</evidence>
<proteinExistence type="inferred from homology"/>
<dbReference type="SUPFAM" id="SSF53383">
    <property type="entry name" value="PLP-dependent transferases"/>
    <property type="match status" value="2"/>
</dbReference>
<dbReference type="OrthoDB" id="7042322at2759"/>
<feature type="domain" description="Aminotransferase class I/classII large" evidence="4">
    <location>
        <begin position="53"/>
        <end position="402"/>
    </location>
</feature>
<dbReference type="InterPro" id="IPR004839">
    <property type="entry name" value="Aminotransferase_I/II_large"/>
</dbReference>
<comment type="caution">
    <text evidence="5">The sequence shown here is derived from an EMBL/GenBank/DDBJ whole genome shotgun (WGS) entry which is preliminary data.</text>
</comment>